<dbReference type="Gene3D" id="2.60.40.10">
    <property type="entry name" value="Immunoglobulins"/>
    <property type="match status" value="1"/>
</dbReference>
<dbReference type="Gene3D" id="3.20.20.300">
    <property type="entry name" value="Glycoside hydrolase, family 3, N-terminal domain"/>
    <property type="match status" value="1"/>
</dbReference>
<comment type="function">
    <text evidence="4">Catalyzes the hydrolysis of a non-reducing terminal alpha-L-arabinopyranosidic linkage in ginsenoside Rb2 (alpha-L-arabinopyranosyl-(1-&gt;6)-alpha-D-glucopyranosyl) to release alpha-D-glucopyranosyl (Rd). It is not able to hydrolyze alpha-L-arabinofuranosyl-(1-&gt;6)-alpha-D-glucopyranosyl (Rc).</text>
</comment>
<sequence length="759" mass="81030">MATSPHAQDQLANLTIEEKASLTSGQDFWHTQGIDQRVPPIMMTDGPHGLRKQAGETDHLGLNASVPATCFPPAVALASTFDPELARRVGEALGTESAIEDVAVILGPGINIKRSPLCGRNFEYFSEDPIVAGALGTALVQGIQSKGVGASLKHFAANNQETDRMRISSDVDMRTLHEVYMRAFERVVKDAKPWTVMCSYNKINGVYASENPWLLTQVLREEWGFDGLVVSDWGAVNERVPGLAAGMDLEMPASGGATDAEIVAAVSDGSLDPEVLNTAATRVLDLVSRAQNRPEISGPLDVHAHHALAREVAGRSVVLLKNDDDVLPLHPDQTVALIGEFARTPRFQGGGSSHINPTQVDNALDAFTSLKGEAMEFAPGFTFDGSNAEELREEAVALASKQDVAVVFAGLPEAEESEGFDREHIDLPQVQLDLIEAVRAVNEKTVVVLSNGSVVALPFKEEVPAIVEAWLLGQAGGSAIADVLSGTVNPAGRLAETIPLRLEDTPAYGSFPGAHGHVRYAEGIYVGYRWYDFRDIDVAFPFGHGLSYTTFGYGEPNVAVYSDGDLAISLDVTNTGSRDGREVVQVYVGLPDFEVERAPRELAAFAPVDIPAGETRRVELIVRREDLAYWDERVNRFVVEGGTYRIDVGASSRDLRRQVDVEIAGDSVSLPLTLNSSIGDVLANPVVGPVLQKQMAGMMDAAGAAGTEGGASGDGGDAIMNPVAMQRMLADFPIGRLAAFGMGMDKAQLAQLIAAANGE</sequence>
<dbReference type="GO" id="GO:0005975">
    <property type="term" value="P:carbohydrate metabolic process"/>
    <property type="evidence" value="ECO:0007669"/>
    <property type="project" value="InterPro"/>
</dbReference>
<dbReference type="InterPro" id="IPR019800">
    <property type="entry name" value="Glyco_hydro_3_AS"/>
</dbReference>
<dbReference type="InterPro" id="IPR013783">
    <property type="entry name" value="Ig-like_fold"/>
</dbReference>
<dbReference type="InterPro" id="IPR001764">
    <property type="entry name" value="Glyco_hydro_3_N"/>
</dbReference>
<dbReference type="AlphaFoldDB" id="A0A2V1KAA9"/>
<dbReference type="PROSITE" id="PS00775">
    <property type="entry name" value="GLYCOSYL_HYDROL_F3"/>
    <property type="match status" value="1"/>
</dbReference>
<dbReference type="Gene3D" id="3.40.50.1700">
    <property type="entry name" value="Glycoside hydrolase family 3 C-terminal domain"/>
    <property type="match status" value="1"/>
</dbReference>
<dbReference type="SUPFAM" id="SSF51445">
    <property type="entry name" value="(Trans)glycosidases"/>
    <property type="match status" value="1"/>
</dbReference>
<dbReference type="InterPro" id="IPR050288">
    <property type="entry name" value="Cellulose_deg_GH3"/>
</dbReference>
<dbReference type="InterPro" id="IPR026891">
    <property type="entry name" value="Fn3-like"/>
</dbReference>
<evidence type="ECO:0000256" key="3">
    <source>
        <dbReference type="ARBA" id="ARBA00023277"/>
    </source>
</evidence>
<keyword evidence="9" id="KW-1185">Reference proteome</keyword>
<dbReference type="RefSeq" id="WP_109093660.1">
    <property type="nucleotide sequence ID" value="NZ_QETB01000003.1"/>
</dbReference>
<accession>A0A2V1KAA9</accession>
<dbReference type="InterPro" id="IPR017853">
    <property type="entry name" value="GH"/>
</dbReference>
<dbReference type="OrthoDB" id="3187421at2"/>
<dbReference type="InterPro" id="IPR002772">
    <property type="entry name" value="Glyco_hydro_3_C"/>
</dbReference>
<dbReference type="Pfam" id="PF00933">
    <property type="entry name" value="Glyco_hydro_3"/>
    <property type="match status" value="1"/>
</dbReference>
<dbReference type="PRINTS" id="PR00133">
    <property type="entry name" value="GLHYDRLASE3"/>
</dbReference>
<evidence type="ECO:0000259" key="7">
    <source>
        <dbReference type="SMART" id="SM01217"/>
    </source>
</evidence>
<dbReference type="PANTHER" id="PTHR42715">
    <property type="entry name" value="BETA-GLUCOSIDASE"/>
    <property type="match status" value="1"/>
</dbReference>
<dbReference type="EMBL" id="QETB01000003">
    <property type="protein sequence ID" value="PWF26587.1"/>
    <property type="molecule type" value="Genomic_DNA"/>
</dbReference>
<dbReference type="PANTHER" id="PTHR42715:SF10">
    <property type="entry name" value="BETA-GLUCOSIDASE"/>
    <property type="match status" value="1"/>
</dbReference>
<dbReference type="Pfam" id="PF14310">
    <property type="entry name" value="Fn3-like"/>
    <property type="match status" value="1"/>
</dbReference>
<dbReference type="SMART" id="SM01217">
    <property type="entry name" value="Fn3_like"/>
    <property type="match status" value="1"/>
</dbReference>
<evidence type="ECO:0000313" key="8">
    <source>
        <dbReference type="EMBL" id="PWF26587.1"/>
    </source>
</evidence>
<dbReference type="SUPFAM" id="SSF52279">
    <property type="entry name" value="Beta-D-glucan exohydrolase, C-terminal domain"/>
    <property type="match status" value="1"/>
</dbReference>
<comment type="caution">
    <text evidence="8">The sequence shown here is derived from an EMBL/GenBank/DDBJ whole genome shotgun (WGS) entry which is preliminary data.</text>
</comment>
<protein>
    <recommendedName>
        <fullName evidence="5">Exo-alpha-(1-&gt;6)-L-arabinopyranosidase</fullName>
    </recommendedName>
</protein>
<name>A0A2V1KAA9_9ACTO</name>
<feature type="domain" description="Fibronectin type III-like" evidence="7">
    <location>
        <begin position="582"/>
        <end position="652"/>
    </location>
</feature>
<organism evidence="8 9">
    <name type="scientific">Ancrocorticia populi</name>
    <dbReference type="NCBI Taxonomy" id="2175228"/>
    <lineage>
        <taxon>Bacteria</taxon>
        <taxon>Bacillati</taxon>
        <taxon>Actinomycetota</taxon>
        <taxon>Actinomycetes</taxon>
        <taxon>Actinomycetales</taxon>
        <taxon>Actinomycetaceae</taxon>
        <taxon>Ancrocorticia</taxon>
    </lineage>
</organism>
<keyword evidence="6" id="KW-0326">Glycosidase</keyword>
<gene>
    <name evidence="8" type="ORF">DD236_07000</name>
</gene>
<evidence type="ECO:0000256" key="5">
    <source>
        <dbReference type="ARBA" id="ARBA00074219"/>
    </source>
</evidence>
<proteinExistence type="inferred from homology"/>
<reference evidence="9" key="1">
    <citation type="submission" date="2018-05" db="EMBL/GenBank/DDBJ databases">
        <authorList>
            <person name="Li Y."/>
        </authorList>
    </citation>
    <scope>NUCLEOTIDE SEQUENCE [LARGE SCALE GENOMIC DNA]</scope>
    <source>
        <strain evidence="9">sk1b4</strain>
    </source>
</reference>
<evidence type="ECO:0000256" key="2">
    <source>
        <dbReference type="ARBA" id="ARBA00022801"/>
    </source>
</evidence>
<keyword evidence="2 6" id="KW-0378">Hydrolase</keyword>
<dbReference type="GO" id="GO:0008422">
    <property type="term" value="F:beta-glucosidase activity"/>
    <property type="evidence" value="ECO:0007669"/>
    <property type="project" value="UniProtKB-ARBA"/>
</dbReference>
<dbReference type="InterPro" id="IPR036881">
    <property type="entry name" value="Glyco_hydro_3_C_sf"/>
</dbReference>
<keyword evidence="3" id="KW-0119">Carbohydrate metabolism</keyword>
<dbReference type="Proteomes" id="UP000245283">
    <property type="component" value="Unassembled WGS sequence"/>
</dbReference>
<evidence type="ECO:0000256" key="6">
    <source>
        <dbReference type="RuleBase" id="RU361161"/>
    </source>
</evidence>
<evidence type="ECO:0000256" key="4">
    <source>
        <dbReference type="ARBA" id="ARBA00058905"/>
    </source>
</evidence>
<dbReference type="FunFam" id="2.60.40.10:FF:000495">
    <property type="entry name" value="Periplasmic beta-glucosidase"/>
    <property type="match status" value="1"/>
</dbReference>
<comment type="similarity">
    <text evidence="1 6">Belongs to the glycosyl hydrolase 3 family.</text>
</comment>
<evidence type="ECO:0000256" key="1">
    <source>
        <dbReference type="ARBA" id="ARBA00005336"/>
    </source>
</evidence>
<evidence type="ECO:0000313" key="9">
    <source>
        <dbReference type="Proteomes" id="UP000245283"/>
    </source>
</evidence>
<dbReference type="Pfam" id="PF01915">
    <property type="entry name" value="Glyco_hydro_3_C"/>
    <property type="match status" value="1"/>
</dbReference>
<dbReference type="InterPro" id="IPR036962">
    <property type="entry name" value="Glyco_hydro_3_N_sf"/>
</dbReference>